<proteinExistence type="predicted"/>
<name>A0A8S2N5Z8_9BILA</name>
<sequence length="957" mass="110700">MAGEYANSVYVQPCQVAVDFQEEYTRTKIQLKPSPVLQSKQFESSFVKHSQVLRKDASANGPSVTGAGKTLLSLQELLQQDAEQQMALQECRAELEQSKQTATTSHNVMGVKQQSMPSSQNENFSVFVTPKPSRSRILTSTGRHGSSKQSTSTRLTTSQELLLSNLSNETKYRRLEKELHSLREKYEQLLKDHIHLQETSVPRPTAETLHYFAQVITCCEPKPELQAERARAEEKHLKIIGITVDQLKSLQGTEWSKTAKHIFWKLCSYEDCITMSNQSISDEIRNAIFEIVQQYHPRDVIQLSGTNEALNACYRYVQSQERKRSAAAVDSYIYFECLTMSSNVSASTERRHRAQGLPNDFRVRYCTQQLGVNERTRRRHHRRREQGLAVDFRSHRQTSVLYGSHKSTRKTDDNDVVRDVSNADEWMDICHNNEELSNFEQKYNRNIQDDKDDDRPLTEMEIAVGMVYFKTKFNVSRAAIQYVLWLLKRCQVQNVPSSYQAIVYKLRAAEKKKRQEQQESNSTFDELITTTTSCTFCPQCGNISRSINHCQDENCQQSIAYDEQQPIGFLEFDIKHQIMQILPRQEVQFTTHLNDDVPVSDIINSPCYKRISNNERGRFITLTMNVDGIAIDTAGETSIWVIMFIINEIKRQQRYLMSSCIIGGIYPGARKPNRKQMSEMLRCMYEQLELLEQNITYTLKHGNDHNARTTTKMTRLKVFLILASCDKPAISLVQNLPEPNAAYGCQFCEEEGATVQTNKTKTNRIRVFIPGQQQAPLRTNERYDMAIQYIESTDPSSLNTINKKTIFARKLRGYLGYCHLRQLQYFKIGLSCVFDSLHTLYQGCFKRLLSLYFDKKNRAEDYSCYEHTQLLAERLKQVKFPSTTYRIPRALDKWRKFKANELRTMLLFGFVIFEHLLVTPYYEHLLLLVGIAHLAEARRTYKFLSQDITNVKTQGQP</sequence>
<evidence type="ECO:0000256" key="2">
    <source>
        <dbReference type="SAM" id="MobiDB-lite"/>
    </source>
</evidence>
<dbReference type="EMBL" id="CAJNOK010013034">
    <property type="protein sequence ID" value="CAF1176624.1"/>
    <property type="molecule type" value="Genomic_DNA"/>
</dbReference>
<dbReference type="EMBL" id="CAJOBA010034557">
    <property type="protein sequence ID" value="CAF3987740.1"/>
    <property type="molecule type" value="Genomic_DNA"/>
</dbReference>
<evidence type="ECO:0000313" key="3">
    <source>
        <dbReference type="EMBL" id="CAF1176624.1"/>
    </source>
</evidence>
<gene>
    <name evidence="3" type="ORF">OVA965_LOCUS22843</name>
    <name evidence="4" type="ORF">TMI583_LOCUS23555</name>
</gene>
<dbReference type="AlphaFoldDB" id="A0A8S2N5Z8"/>
<dbReference type="PANTHER" id="PTHR46579">
    <property type="entry name" value="F5/8 TYPE C DOMAIN-CONTAINING PROTEIN-RELATED"/>
    <property type="match status" value="1"/>
</dbReference>
<keyword evidence="1" id="KW-0175">Coiled coil</keyword>
<accession>A0A8S2N5Z8</accession>
<feature type="coiled-coil region" evidence="1">
    <location>
        <begin position="165"/>
        <end position="199"/>
    </location>
</feature>
<feature type="compositionally biased region" description="Polar residues" evidence="2">
    <location>
        <begin position="136"/>
        <end position="154"/>
    </location>
</feature>
<dbReference type="Proteomes" id="UP000682733">
    <property type="component" value="Unassembled WGS sequence"/>
</dbReference>
<organism evidence="4 5">
    <name type="scientific">Didymodactylos carnosus</name>
    <dbReference type="NCBI Taxonomy" id="1234261"/>
    <lineage>
        <taxon>Eukaryota</taxon>
        <taxon>Metazoa</taxon>
        <taxon>Spiralia</taxon>
        <taxon>Gnathifera</taxon>
        <taxon>Rotifera</taxon>
        <taxon>Eurotatoria</taxon>
        <taxon>Bdelloidea</taxon>
        <taxon>Philodinida</taxon>
        <taxon>Philodinidae</taxon>
        <taxon>Didymodactylos</taxon>
    </lineage>
</organism>
<evidence type="ECO:0000313" key="5">
    <source>
        <dbReference type="Proteomes" id="UP000682733"/>
    </source>
</evidence>
<feature type="non-terminal residue" evidence="4">
    <location>
        <position position="1"/>
    </location>
</feature>
<feature type="region of interest" description="Disordered" evidence="2">
    <location>
        <begin position="111"/>
        <end position="160"/>
    </location>
</feature>
<evidence type="ECO:0000256" key="1">
    <source>
        <dbReference type="SAM" id="Coils"/>
    </source>
</evidence>
<dbReference type="Proteomes" id="UP000677228">
    <property type="component" value="Unassembled WGS sequence"/>
</dbReference>
<evidence type="ECO:0000313" key="4">
    <source>
        <dbReference type="EMBL" id="CAF3987740.1"/>
    </source>
</evidence>
<dbReference type="PANTHER" id="PTHR46579:SF1">
    <property type="entry name" value="F5_8 TYPE C DOMAIN-CONTAINING PROTEIN"/>
    <property type="match status" value="1"/>
</dbReference>
<comment type="caution">
    <text evidence="4">The sequence shown here is derived from an EMBL/GenBank/DDBJ whole genome shotgun (WGS) entry which is preliminary data.</text>
</comment>
<protein>
    <submittedName>
        <fullName evidence="4">Uncharacterized protein</fullName>
    </submittedName>
</protein>
<reference evidence="4" key="1">
    <citation type="submission" date="2021-02" db="EMBL/GenBank/DDBJ databases">
        <authorList>
            <person name="Nowell W R."/>
        </authorList>
    </citation>
    <scope>NUCLEOTIDE SEQUENCE</scope>
</reference>
<feature type="compositionally biased region" description="Polar residues" evidence="2">
    <location>
        <begin position="111"/>
        <end position="126"/>
    </location>
</feature>